<accession>A0A6J5LSP5</accession>
<gene>
    <name evidence="3" type="ORF">UFOVP1549_35</name>
    <name evidence="2" type="ORF">UFOVP303_59</name>
</gene>
<name>A0A6J5LSP5_9CAUD</name>
<keyword evidence="2" id="KW-0378">Hydrolase</keyword>
<dbReference type="EMBL" id="LR798394">
    <property type="protein sequence ID" value="CAB5228540.1"/>
    <property type="molecule type" value="Genomic_DNA"/>
</dbReference>
<protein>
    <submittedName>
        <fullName evidence="2">DNA helicase, DnaB-like, C-terminal</fullName>
    </submittedName>
</protein>
<dbReference type="EMBL" id="LR796315">
    <property type="protein sequence ID" value="CAB4136223.1"/>
    <property type="molecule type" value="Genomic_DNA"/>
</dbReference>
<dbReference type="InterPro" id="IPR027417">
    <property type="entry name" value="P-loop_NTPase"/>
</dbReference>
<evidence type="ECO:0000313" key="2">
    <source>
        <dbReference type="EMBL" id="CAB4136223.1"/>
    </source>
</evidence>
<proteinExistence type="predicted"/>
<sequence length="360" mass="40373">MTPAPDYTERWAKIGRGENIAPSDLSLTPKFNYFTPLEKAADDYVHWAQTPHERVYTGFADIDSEMRGIAPAELCLVNGYSHSGKTLALLQILVANKDKRVVYFCPDEPRTLTLIKLACVVHGVDANQLEQQIANNDRQAINLLKDTAREHFPNLAVFDQTVSLLDMERSLSEVSDAIGDPQLIVVDYLELLTGAGEDVPSKANAIKAFGKRHNKPLLVLHQSSRSSGADGKKMTISSGAYGGEQQATHIIGVRRKRFEIEGYIRDLQGKLERSANTEKIMEKIESLQYELRIHMDTVTLNLVKCKRPASQLLDDMDFTIEYGTGRLHRLDTGVLPWKETRPSVDNPLEQLTLAETLEDW</sequence>
<feature type="domain" description="SF4 helicase" evidence="1">
    <location>
        <begin position="55"/>
        <end position="234"/>
    </location>
</feature>
<keyword evidence="2" id="KW-0547">Nucleotide-binding</keyword>
<dbReference type="Pfam" id="PF03796">
    <property type="entry name" value="DnaB_C"/>
    <property type="match status" value="1"/>
</dbReference>
<organism evidence="2">
    <name type="scientific">uncultured Caudovirales phage</name>
    <dbReference type="NCBI Taxonomy" id="2100421"/>
    <lineage>
        <taxon>Viruses</taxon>
        <taxon>Duplodnaviria</taxon>
        <taxon>Heunggongvirae</taxon>
        <taxon>Uroviricota</taxon>
        <taxon>Caudoviricetes</taxon>
        <taxon>Peduoviridae</taxon>
        <taxon>Maltschvirus</taxon>
        <taxon>Maltschvirus maltsch</taxon>
    </lineage>
</organism>
<dbReference type="GO" id="GO:0006260">
    <property type="term" value="P:DNA replication"/>
    <property type="evidence" value="ECO:0007669"/>
    <property type="project" value="InterPro"/>
</dbReference>
<dbReference type="GO" id="GO:0003678">
    <property type="term" value="F:DNA helicase activity"/>
    <property type="evidence" value="ECO:0007669"/>
    <property type="project" value="InterPro"/>
</dbReference>
<reference evidence="2" key="1">
    <citation type="submission" date="2020-04" db="EMBL/GenBank/DDBJ databases">
        <authorList>
            <person name="Chiriac C."/>
            <person name="Salcher M."/>
            <person name="Ghai R."/>
            <person name="Kavagutti S V."/>
        </authorList>
    </citation>
    <scope>NUCLEOTIDE SEQUENCE</scope>
</reference>
<dbReference type="GO" id="GO:0005524">
    <property type="term" value="F:ATP binding"/>
    <property type="evidence" value="ECO:0007669"/>
    <property type="project" value="InterPro"/>
</dbReference>
<dbReference type="SUPFAM" id="SSF52540">
    <property type="entry name" value="P-loop containing nucleoside triphosphate hydrolases"/>
    <property type="match status" value="1"/>
</dbReference>
<keyword evidence="2" id="KW-0347">Helicase</keyword>
<evidence type="ECO:0000313" key="3">
    <source>
        <dbReference type="EMBL" id="CAB5228540.1"/>
    </source>
</evidence>
<evidence type="ECO:0000259" key="1">
    <source>
        <dbReference type="Pfam" id="PF03796"/>
    </source>
</evidence>
<dbReference type="Gene3D" id="3.40.50.300">
    <property type="entry name" value="P-loop containing nucleotide triphosphate hydrolases"/>
    <property type="match status" value="1"/>
</dbReference>
<dbReference type="InterPro" id="IPR007694">
    <property type="entry name" value="DNA_helicase_DnaB-like_C"/>
</dbReference>
<keyword evidence="2" id="KW-0067">ATP-binding</keyword>